<dbReference type="AlphaFoldDB" id="X2DA97"/>
<sequence length="62" mass="6705">MDTFNSLDALEQLISTILPPSISILIPIESHACCIDDDELPIPINEERYGGGGVTSSWCIIS</sequence>
<dbReference type="GO" id="GO:0016020">
    <property type="term" value="C:membrane"/>
    <property type="evidence" value="ECO:0007669"/>
    <property type="project" value="InterPro"/>
</dbReference>
<proteinExistence type="evidence at transcript level"/>
<protein>
    <submittedName>
        <fullName evidence="1">Pheromone phb3.3</fullName>
    </submittedName>
</protein>
<reference evidence="1" key="1">
    <citation type="submission" date="2013-04" db="EMBL/GenBank/DDBJ databases">
        <authorList>
            <person name="Ryu J.-S."/>
        </authorList>
    </citation>
    <scope>NUCLEOTIDE SEQUENCE</scope>
    <source>
        <strain evidence="1">KNR2312</strain>
    </source>
</reference>
<dbReference type="EMBL" id="KC879322">
    <property type="protein sequence ID" value="AHL45289.1"/>
    <property type="molecule type" value="mRNA"/>
</dbReference>
<reference evidence="1" key="2">
    <citation type="journal article" date="2014" name="PLoS ONE">
        <title>Identification and Functional Analysis of Pheromone and Receptor Genes in the B3 Mating Locus of Pleurotus eryngii.</title>
        <authorList>
            <person name="Kim K.H."/>
            <person name="Kang Y.M."/>
            <person name="Im C.H."/>
            <person name="Ali A."/>
            <person name="Kim S.Y."/>
            <person name="Je H.J."/>
            <person name="Kim M.K."/>
            <person name="Rho H.S."/>
            <person name="Lee H.S."/>
            <person name="Kong W.S."/>
            <person name="Ryu J.S."/>
        </authorList>
    </citation>
    <scope>NUCLEOTIDE SEQUENCE</scope>
    <source>
        <strain evidence="1">KNR2312</strain>
    </source>
</reference>
<organism evidence="1">
    <name type="scientific">Pleurotus eryngii var. eryngii</name>
    <dbReference type="NCBI Taxonomy" id="280321"/>
    <lineage>
        <taxon>Eukaryota</taxon>
        <taxon>Fungi</taxon>
        <taxon>Dikarya</taxon>
        <taxon>Basidiomycota</taxon>
        <taxon>Agaricomycotina</taxon>
        <taxon>Agaricomycetes</taxon>
        <taxon>Agaricomycetidae</taxon>
        <taxon>Agaricales</taxon>
        <taxon>Pleurotineae</taxon>
        <taxon>Pleurotaceae</taxon>
        <taxon>Pleurotus</taxon>
    </lineage>
</organism>
<evidence type="ECO:0000313" key="1">
    <source>
        <dbReference type="EMBL" id="AHL45289.1"/>
    </source>
</evidence>
<dbReference type="GO" id="GO:0000772">
    <property type="term" value="F:mating pheromone activity"/>
    <property type="evidence" value="ECO:0007669"/>
    <property type="project" value="InterPro"/>
</dbReference>
<dbReference type="Pfam" id="PF08015">
    <property type="entry name" value="Pheromone"/>
    <property type="match status" value="1"/>
</dbReference>
<accession>X2DA97</accession>
<name>X2DA97_PLEER</name>
<dbReference type="InterPro" id="IPR012597">
    <property type="entry name" value="Pheromone"/>
</dbReference>